<dbReference type="GO" id="GO:0034057">
    <property type="term" value="F:RNA strand-exchange activity"/>
    <property type="evidence" value="ECO:0007669"/>
    <property type="project" value="InterPro"/>
</dbReference>
<dbReference type="OrthoDB" id="7025208at2"/>
<sequence>MGFEQLVGLKALLNQGAKGKEVAPGSTSQPVDVAREIKQPPKPRRTSADAAARAVTTLQRHFPRAFPRSPTPKVPLKVGILKDVLARAASLGLSERDARNGVKLWCRGQRYWTCLVEGDVRVDLAGAVAGAVTAAEAEYGIRQEKTRLARRREQIANKRRA</sequence>
<dbReference type="InterPro" id="IPR036442">
    <property type="entry name" value="ProQ/FinO_sf"/>
</dbReference>
<dbReference type="PANTHER" id="PTHR38106:SF1">
    <property type="entry name" value="RNA CHAPERONE PROQ"/>
    <property type="match status" value="1"/>
</dbReference>
<comment type="caution">
    <text evidence="6">The sequence shown here is derived from an EMBL/GenBank/DDBJ whole genome shotgun (WGS) entry which is preliminary data.</text>
</comment>
<feature type="domain" description="ProQ/FinO" evidence="5">
    <location>
        <begin position="46"/>
        <end position="160"/>
    </location>
</feature>
<accession>A0A158D2P0</accession>
<dbReference type="InterPro" id="IPR016103">
    <property type="entry name" value="ProQ/FinO"/>
</dbReference>
<proteinExistence type="predicted"/>
<evidence type="ECO:0000256" key="4">
    <source>
        <dbReference type="SAM" id="MobiDB-lite"/>
    </source>
</evidence>
<dbReference type="PANTHER" id="PTHR38106">
    <property type="entry name" value="RNA CHAPERONE PROQ"/>
    <property type="match status" value="1"/>
</dbReference>
<keyword evidence="7" id="KW-1185">Reference proteome</keyword>
<evidence type="ECO:0000256" key="2">
    <source>
        <dbReference type="ARBA" id="ARBA00022884"/>
    </source>
</evidence>
<organism evidence="6 7">
    <name type="scientific">Caballeronia pedi</name>
    <dbReference type="NCBI Taxonomy" id="1777141"/>
    <lineage>
        <taxon>Bacteria</taxon>
        <taxon>Pseudomonadati</taxon>
        <taxon>Pseudomonadota</taxon>
        <taxon>Betaproteobacteria</taxon>
        <taxon>Burkholderiales</taxon>
        <taxon>Burkholderiaceae</taxon>
        <taxon>Caballeronia</taxon>
    </lineage>
</organism>
<evidence type="ECO:0000313" key="6">
    <source>
        <dbReference type="EMBL" id="SAK88751.1"/>
    </source>
</evidence>
<reference evidence="6" key="1">
    <citation type="submission" date="2016-01" db="EMBL/GenBank/DDBJ databases">
        <authorList>
            <person name="Peeters C."/>
        </authorList>
    </citation>
    <scope>NUCLEOTIDE SEQUENCE [LARGE SCALE GENOMIC DNA]</scope>
    <source>
        <strain evidence="6">LMG 29323</strain>
    </source>
</reference>
<protein>
    <submittedName>
        <fullName evidence="6">ProP effector</fullName>
    </submittedName>
</protein>
<name>A0A158D2P0_9BURK</name>
<evidence type="ECO:0000256" key="1">
    <source>
        <dbReference type="ARBA" id="ARBA00022490"/>
    </source>
</evidence>
<evidence type="ECO:0000313" key="7">
    <source>
        <dbReference type="Proteomes" id="UP000054911"/>
    </source>
</evidence>
<dbReference type="SUPFAM" id="SSF48657">
    <property type="entry name" value="FinO-like"/>
    <property type="match status" value="1"/>
</dbReference>
<dbReference type="SMART" id="SM00945">
    <property type="entry name" value="ProQ"/>
    <property type="match status" value="1"/>
</dbReference>
<keyword evidence="3" id="KW-0143">Chaperone</keyword>
<dbReference type="Gene3D" id="1.10.1710.10">
    <property type="entry name" value="ProQ/FinO domain"/>
    <property type="match status" value="1"/>
</dbReference>
<gene>
    <name evidence="6" type="ORF">AWB80_06181</name>
</gene>
<dbReference type="STRING" id="1777141.AWB80_06181"/>
<dbReference type="Proteomes" id="UP000054911">
    <property type="component" value="Unassembled WGS sequence"/>
</dbReference>
<dbReference type="GO" id="GO:0010608">
    <property type="term" value="P:post-transcriptional regulation of gene expression"/>
    <property type="evidence" value="ECO:0007669"/>
    <property type="project" value="InterPro"/>
</dbReference>
<dbReference type="AlphaFoldDB" id="A0A158D2P0"/>
<dbReference type="Pfam" id="PF04352">
    <property type="entry name" value="ProQ"/>
    <property type="match status" value="1"/>
</dbReference>
<dbReference type="GO" id="GO:0005829">
    <property type="term" value="C:cytosol"/>
    <property type="evidence" value="ECO:0007669"/>
    <property type="project" value="TreeGrafter"/>
</dbReference>
<keyword evidence="2" id="KW-0694">RNA-binding</keyword>
<dbReference type="RefSeq" id="WP_061178521.1">
    <property type="nucleotide sequence ID" value="NZ_FCOE02000030.1"/>
</dbReference>
<dbReference type="EMBL" id="FCOE02000030">
    <property type="protein sequence ID" value="SAK88751.1"/>
    <property type="molecule type" value="Genomic_DNA"/>
</dbReference>
<evidence type="ECO:0000259" key="5">
    <source>
        <dbReference type="SMART" id="SM00945"/>
    </source>
</evidence>
<dbReference type="GO" id="GO:0033592">
    <property type="term" value="F:RNA strand annealing activity"/>
    <property type="evidence" value="ECO:0007669"/>
    <property type="project" value="InterPro"/>
</dbReference>
<feature type="region of interest" description="Disordered" evidence="4">
    <location>
        <begin position="16"/>
        <end position="47"/>
    </location>
</feature>
<evidence type="ECO:0000256" key="3">
    <source>
        <dbReference type="ARBA" id="ARBA00023186"/>
    </source>
</evidence>
<keyword evidence="1" id="KW-0963">Cytoplasm</keyword>
<dbReference type="InterPro" id="IPR023529">
    <property type="entry name" value="ProQ"/>
</dbReference>